<organism evidence="2 3">
    <name type="scientific">Streptomyces yunnanensis</name>
    <dbReference type="NCBI Taxonomy" id="156453"/>
    <lineage>
        <taxon>Bacteria</taxon>
        <taxon>Bacillati</taxon>
        <taxon>Actinomycetota</taxon>
        <taxon>Actinomycetes</taxon>
        <taxon>Kitasatosporales</taxon>
        <taxon>Streptomycetaceae</taxon>
        <taxon>Streptomyces</taxon>
    </lineage>
</organism>
<evidence type="ECO:0000256" key="1">
    <source>
        <dbReference type="SAM" id="MobiDB-lite"/>
    </source>
</evidence>
<name>A0A9X8MKW2_9ACTN</name>
<dbReference type="RefSeq" id="WP_143179567.1">
    <property type="nucleotide sequence ID" value="NZ_FRBK01000002.1"/>
</dbReference>
<accession>A0A9X8MKW2</accession>
<feature type="region of interest" description="Disordered" evidence="1">
    <location>
        <begin position="146"/>
        <end position="189"/>
    </location>
</feature>
<sequence length="189" mass="19813">MGTEANNNGMNSASSTNGMQGRDPAATASGQDGATTHYGAMEVDPEVLKRFKGRVDALLAQLKGSQAAPGALSRRTIPASAFGQGFAEAGSLADTYAKVLSQLEEFSRTFGEQIETLSIGTQFIGRSYEQVDADMKNRLATIQRRTQEFHKTPQPPATAQQPTGHPTDATGSPTTPDLGNGQTAAPDGI</sequence>
<evidence type="ECO:0008006" key="4">
    <source>
        <dbReference type="Google" id="ProtNLM"/>
    </source>
</evidence>
<evidence type="ECO:0000313" key="3">
    <source>
        <dbReference type="Proteomes" id="UP000184388"/>
    </source>
</evidence>
<feature type="region of interest" description="Disordered" evidence="1">
    <location>
        <begin position="1"/>
        <end position="41"/>
    </location>
</feature>
<feature type="compositionally biased region" description="Polar residues" evidence="1">
    <location>
        <begin position="1"/>
        <end position="19"/>
    </location>
</feature>
<proteinExistence type="predicted"/>
<protein>
    <recommendedName>
        <fullName evidence="4">Excreted virulence factor EspC, type VII ESX diderm</fullName>
    </recommendedName>
</protein>
<evidence type="ECO:0000313" key="2">
    <source>
        <dbReference type="EMBL" id="SHK96525.1"/>
    </source>
</evidence>
<feature type="compositionally biased region" description="Polar residues" evidence="1">
    <location>
        <begin position="169"/>
        <end position="183"/>
    </location>
</feature>
<dbReference type="AlphaFoldDB" id="A0A9X8MKW2"/>
<comment type="caution">
    <text evidence="2">The sequence shown here is derived from an EMBL/GenBank/DDBJ whole genome shotgun (WGS) entry which is preliminary data.</text>
</comment>
<reference evidence="3" key="1">
    <citation type="submission" date="2016-11" db="EMBL/GenBank/DDBJ databases">
        <authorList>
            <person name="Jaros S."/>
            <person name="Januszkiewicz K."/>
            <person name="Wedrychowicz H."/>
        </authorList>
    </citation>
    <scope>NUCLEOTIDE SEQUENCE [LARGE SCALE GENOMIC DNA]</scope>
    <source>
        <strain evidence="3">CGMCC 4.3555</strain>
    </source>
</reference>
<gene>
    <name evidence="2" type="ORF">SAMN05216268_10282</name>
</gene>
<dbReference type="Proteomes" id="UP000184388">
    <property type="component" value="Unassembled WGS sequence"/>
</dbReference>
<dbReference type="EMBL" id="FRBK01000002">
    <property type="protein sequence ID" value="SHK96525.1"/>
    <property type="molecule type" value="Genomic_DNA"/>
</dbReference>